<dbReference type="InterPro" id="IPR004143">
    <property type="entry name" value="BPL_LPL_catalytic"/>
</dbReference>
<dbReference type="SUPFAM" id="SSF55681">
    <property type="entry name" value="Class II aaRS and biotin synthetases"/>
    <property type="match status" value="1"/>
</dbReference>
<evidence type="ECO:0000313" key="8">
    <source>
        <dbReference type="EMBL" id="MEK0081652.1"/>
    </source>
</evidence>
<evidence type="ECO:0000256" key="6">
    <source>
        <dbReference type="ARBA" id="ARBA00047846"/>
    </source>
</evidence>
<dbReference type="SUPFAM" id="SSF50037">
    <property type="entry name" value="C-terminal domain of transcriptional repressors"/>
    <property type="match status" value="1"/>
</dbReference>
<name>A0ABU8XKC0_9PROT</name>
<dbReference type="CDD" id="cd16442">
    <property type="entry name" value="BPL"/>
    <property type="match status" value="1"/>
</dbReference>
<evidence type="ECO:0000313" key="9">
    <source>
        <dbReference type="Proteomes" id="UP001375743"/>
    </source>
</evidence>
<keyword evidence="2" id="KW-0547">Nucleotide-binding</keyword>
<feature type="domain" description="BPL/LPL catalytic" evidence="7">
    <location>
        <begin position="8"/>
        <end position="191"/>
    </location>
</feature>
<organism evidence="8 9">
    <name type="scientific">Benzoatithermus flavus</name>
    <dbReference type="NCBI Taxonomy" id="3108223"/>
    <lineage>
        <taxon>Bacteria</taxon>
        <taxon>Pseudomonadati</taxon>
        <taxon>Pseudomonadota</taxon>
        <taxon>Alphaproteobacteria</taxon>
        <taxon>Geminicoccales</taxon>
        <taxon>Geminicoccaceae</taxon>
        <taxon>Benzoatithermus</taxon>
    </lineage>
</organism>
<evidence type="ECO:0000259" key="7">
    <source>
        <dbReference type="PROSITE" id="PS51733"/>
    </source>
</evidence>
<dbReference type="GO" id="GO:0004077">
    <property type="term" value="F:biotin--[biotin carboxyl-carrier protein] ligase activity"/>
    <property type="evidence" value="ECO:0007669"/>
    <property type="project" value="UniProtKB-EC"/>
</dbReference>
<dbReference type="NCBIfam" id="TIGR00121">
    <property type="entry name" value="birA_ligase"/>
    <property type="match status" value="1"/>
</dbReference>
<dbReference type="Proteomes" id="UP001375743">
    <property type="component" value="Unassembled WGS sequence"/>
</dbReference>
<evidence type="ECO:0000256" key="2">
    <source>
        <dbReference type="ARBA" id="ARBA00022741"/>
    </source>
</evidence>
<keyword evidence="1 8" id="KW-0436">Ligase</keyword>
<accession>A0ABU8XKC0</accession>
<dbReference type="PANTHER" id="PTHR12835">
    <property type="entry name" value="BIOTIN PROTEIN LIGASE"/>
    <property type="match status" value="1"/>
</dbReference>
<proteinExistence type="predicted"/>
<keyword evidence="9" id="KW-1185">Reference proteome</keyword>
<dbReference type="Pfam" id="PF02237">
    <property type="entry name" value="BPL_C"/>
    <property type="match status" value="1"/>
</dbReference>
<sequence length="255" mass="26800">MSLGSDLPHGFRCLRLEEATSTNDVACGLAERGEAAGLFVVAERQTAGRGRLGRIWQSPPGNLYASLILRPDRHSLAEASTLSLVAALALAEAVELLSAGAVSPRMKWPNDVLIAGAKTAGILLEGNADATGRCAWLVIGIGVNVRWSPPEEAVPYPVTRLAAQPGLGDIEPMLLLHALTGPLRQRLAAWEEGGFAALRAAWLARAHRLGAVVEFKVGSGIIQGRFVDVDGTGAIHLERAPGGIERFTAGEIVLG</sequence>
<comment type="caution">
    <text evidence="8">The sequence shown here is derived from an EMBL/GenBank/DDBJ whole genome shotgun (WGS) entry which is preliminary data.</text>
</comment>
<dbReference type="InterPro" id="IPR003142">
    <property type="entry name" value="BPL_C"/>
</dbReference>
<protein>
    <recommendedName>
        <fullName evidence="5">biotin--[biotin carboxyl-carrier protein] ligase</fullName>
        <ecNumber evidence="5">6.3.4.15</ecNumber>
    </recommendedName>
</protein>
<evidence type="ECO:0000256" key="3">
    <source>
        <dbReference type="ARBA" id="ARBA00022840"/>
    </source>
</evidence>
<dbReference type="EMBL" id="JBBLZC010000001">
    <property type="protein sequence ID" value="MEK0081652.1"/>
    <property type="molecule type" value="Genomic_DNA"/>
</dbReference>
<dbReference type="InterPro" id="IPR004408">
    <property type="entry name" value="Biotin_CoA_COase_ligase"/>
</dbReference>
<gene>
    <name evidence="8" type="ORF">U1T56_00685</name>
</gene>
<evidence type="ECO:0000256" key="4">
    <source>
        <dbReference type="ARBA" id="ARBA00023267"/>
    </source>
</evidence>
<dbReference type="PROSITE" id="PS51733">
    <property type="entry name" value="BPL_LPL_CATALYTIC"/>
    <property type="match status" value="1"/>
</dbReference>
<reference evidence="8 9" key="1">
    <citation type="submission" date="2024-01" db="EMBL/GenBank/DDBJ databases">
        <title>Multi-omics insights into the function and evolution of sodium benzoate biodegradation pathways in Benzoatithermus flavus gen. nov., sp. nov. from hot spring.</title>
        <authorList>
            <person name="Hu C.-J."/>
            <person name="Li W.-J."/>
        </authorList>
    </citation>
    <scope>NUCLEOTIDE SEQUENCE [LARGE SCALE GENOMIC DNA]</scope>
    <source>
        <strain evidence="8 9">SYSU G07066</strain>
    </source>
</reference>
<dbReference type="EC" id="6.3.4.15" evidence="5"/>
<dbReference type="PANTHER" id="PTHR12835:SF5">
    <property type="entry name" value="BIOTIN--PROTEIN LIGASE"/>
    <property type="match status" value="1"/>
</dbReference>
<dbReference type="InterPro" id="IPR045864">
    <property type="entry name" value="aa-tRNA-synth_II/BPL/LPL"/>
</dbReference>
<evidence type="ECO:0000256" key="5">
    <source>
        <dbReference type="ARBA" id="ARBA00024227"/>
    </source>
</evidence>
<keyword evidence="3" id="KW-0067">ATP-binding</keyword>
<dbReference type="RefSeq" id="WP_418157503.1">
    <property type="nucleotide sequence ID" value="NZ_JBBLZC010000001.1"/>
</dbReference>
<dbReference type="Pfam" id="PF03099">
    <property type="entry name" value="BPL_LplA_LipB"/>
    <property type="match status" value="1"/>
</dbReference>
<keyword evidence="4" id="KW-0092">Biotin</keyword>
<dbReference type="Gene3D" id="3.30.930.10">
    <property type="entry name" value="Bira Bifunctional Protein, Domain 2"/>
    <property type="match status" value="1"/>
</dbReference>
<dbReference type="Gene3D" id="2.30.30.100">
    <property type="match status" value="1"/>
</dbReference>
<comment type="catalytic activity">
    <reaction evidence="6">
        <text>biotin + L-lysyl-[protein] + ATP = N(6)-biotinyl-L-lysyl-[protein] + AMP + diphosphate + H(+)</text>
        <dbReference type="Rhea" id="RHEA:11756"/>
        <dbReference type="Rhea" id="RHEA-COMP:9752"/>
        <dbReference type="Rhea" id="RHEA-COMP:10505"/>
        <dbReference type="ChEBI" id="CHEBI:15378"/>
        <dbReference type="ChEBI" id="CHEBI:29969"/>
        <dbReference type="ChEBI" id="CHEBI:30616"/>
        <dbReference type="ChEBI" id="CHEBI:33019"/>
        <dbReference type="ChEBI" id="CHEBI:57586"/>
        <dbReference type="ChEBI" id="CHEBI:83144"/>
        <dbReference type="ChEBI" id="CHEBI:456215"/>
        <dbReference type="EC" id="6.3.4.15"/>
    </reaction>
</comment>
<evidence type="ECO:0000256" key="1">
    <source>
        <dbReference type="ARBA" id="ARBA00022598"/>
    </source>
</evidence>
<dbReference type="InterPro" id="IPR008988">
    <property type="entry name" value="Transcriptional_repressor_C"/>
</dbReference>